<proteinExistence type="predicted"/>
<name>A0A357VJK8_9THEO</name>
<accession>A0A357VJK8</accession>
<evidence type="ECO:0000259" key="1">
    <source>
        <dbReference type="Pfam" id="PF22746"/>
    </source>
</evidence>
<evidence type="ECO:0000313" key="2">
    <source>
        <dbReference type="EMBL" id="HBT48448.1"/>
    </source>
</evidence>
<gene>
    <name evidence="2" type="ORF">DEA61_01000</name>
</gene>
<dbReference type="AlphaFoldDB" id="A0A357VJK8"/>
<sequence length="135" mass="15595">MEVLLWSEVIFVEERLRILKMVEEKKITAEEAAELLKALEVEEEVEVRKIPRKFRWLKIKVTDINTNKAKVNLSIPYSLVAWGMRIAGKFTPRDIVESHGIDFEGLLKALEEGETGKIIDVYDEEDGEHVEISLE</sequence>
<dbReference type="Pfam" id="PF22746">
    <property type="entry name" value="SHOCT-like_DUF2089-C"/>
    <property type="match status" value="1"/>
</dbReference>
<dbReference type="EMBL" id="DOLB01000022">
    <property type="protein sequence ID" value="HBT48448.1"/>
    <property type="molecule type" value="Genomic_DNA"/>
</dbReference>
<organism evidence="2 3">
    <name type="scientific">Caldanaerobacter subterraneus</name>
    <dbReference type="NCBI Taxonomy" id="911092"/>
    <lineage>
        <taxon>Bacteria</taxon>
        <taxon>Bacillati</taxon>
        <taxon>Bacillota</taxon>
        <taxon>Clostridia</taxon>
        <taxon>Thermoanaerobacterales</taxon>
        <taxon>Thermoanaerobacteraceae</taxon>
        <taxon>Caldanaerobacter</taxon>
    </lineage>
</organism>
<comment type="caution">
    <text evidence="2">The sequence shown here is derived from an EMBL/GenBank/DDBJ whole genome shotgun (WGS) entry which is preliminary data.</text>
</comment>
<dbReference type="Proteomes" id="UP000264445">
    <property type="component" value="Unassembled WGS sequence"/>
</dbReference>
<feature type="domain" description="YvlB/LiaX N-terminal" evidence="1">
    <location>
        <begin position="13"/>
        <end position="44"/>
    </location>
</feature>
<reference evidence="2 3" key="1">
    <citation type="journal article" date="2018" name="Nat. Biotechnol.">
        <title>A standardized bacterial taxonomy based on genome phylogeny substantially revises the tree of life.</title>
        <authorList>
            <person name="Parks D.H."/>
            <person name="Chuvochina M."/>
            <person name="Waite D.W."/>
            <person name="Rinke C."/>
            <person name="Skarshewski A."/>
            <person name="Chaumeil P.A."/>
            <person name="Hugenholtz P."/>
        </authorList>
    </citation>
    <scope>NUCLEOTIDE SEQUENCE [LARGE SCALE GENOMIC DNA]</scope>
    <source>
        <strain evidence="2">UBA12544</strain>
    </source>
</reference>
<evidence type="ECO:0000313" key="3">
    <source>
        <dbReference type="Proteomes" id="UP000264445"/>
    </source>
</evidence>
<dbReference type="InterPro" id="IPR053959">
    <property type="entry name" value="YvlB/LiaX_N"/>
</dbReference>
<protein>
    <recommendedName>
        <fullName evidence="1">YvlB/LiaX N-terminal domain-containing protein</fullName>
    </recommendedName>
</protein>